<dbReference type="Pfam" id="PF00015">
    <property type="entry name" value="MCPsignal"/>
    <property type="match status" value="1"/>
</dbReference>
<dbReference type="PANTHER" id="PTHR32089">
    <property type="entry name" value="METHYL-ACCEPTING CHEMOTAXIS PROTEIN MCPB"/>
    <property type="match status" value="1"/>
</dbReference>
<evidence type="ECO:0000259" key="11">
    <source>
        <dbReference type="PROSITE" id="PS50111"/>
    </source>
</evidence>
<comment type="subcellular location">
    <subcellularLocation>
        <location evidence="1">Cell membrane</location>
        <topology evidence="1">Multi-pass membrane protein</topology>
    </subcellularLocation>
</comment>
<dbReference type="InterPro" id="IPR003660">
    <property type="entry name" value="HAMP_dom"/>
</dbReference>
<dbReference type="CDD" id="cd06225">
    <property type="entry name" value="HAMP"/>
    <property type="match status" value="1"/>
</dbReference>
<dbReference type="PROSITE" id="PS50885">
    <property type="entry name" value="HAMP"/>
    <property type="match status" value="1"/>
</dbReference>
<evidence type="ECO:0000256" key="10">
    <source>
        <dbReference type="SAM" id="Phobius"/>
    </source>
</evidence>
<evidence type="ECO:0000256" key="7">
    <source>
        <dbReference type="ARBA" id="ARBA00023224"/>
    </source>
</evidence>
<dbReference type="PANTHER" id="PTHR32089:SF117">
    <property type="entry name" value="METHYL ACCEPTING SENSORY TRANSDUCER WITH CACHE_1 SMALL MOLECULE BINDING DOMAIN"/>
    <property type="match status" value="1"/>
</dbReference>
<feature type="transmembrane region" description="Helical" evidence="10">
    <location>
        <begin position="9"/>
        <end position="28"/>
    </location>
</feature>
<evidence type="ECO:0000256" key="3">
    <source>
        <dbReference type="ARBA" id="ARBA00022500"/>
    </source>
</evidence>
<feature type="domain" description="HAMP" evidence="12">
    <location>
        <begin position="291"/>
        <end position="345"/>
    </location>
</feature>
<accession>A0ABS8WAN3</accession>
<reference evidence="13 14" key="1">
    <citation type="journal article" date="2022" name="Environ. Microbiol. Rep.">
        <title>Eco-phylogenetic analyses reveal divergent evolution of vitamin B12 metabolism in the marine bacterial family 'Psychromonadaceae'.</title>
        <authorList>
            <person name="Jin X."/>
            <person name="Yang Y."/>
            <person name="Cao H."/>
            <person name="Gao B."/>
            <person name="Zhao Z."/>
        </authorList>
    </citation>
    <scope>NUCLEOTIDE SEQUENCE [LARGE SCALE GENOMIC DNA]</scope>
    <source>
        <strain evidence="13 14">MKS20</strain>
    </source>
</reference>
<dbReference type="Gene3D" id="1.10.287.950">
    <property type="entry name" value="Methyl-accepting chemotaxis protein"/>
    <property type="match status" value="1"/>
</dbReference>
<evidence type="ECO:0000256" key="6">
    <source>
        <dbReference type="ARBA" id="ARBA00023136"/>
    </source>
</evidence>
<comment type="similarity">
    <text evidence="8">Belongs to the methyl-accepting chemotaxis (MCP) protein family.</text>
</comment>
<evidence type="ECO:0000256" key="4">
    <source>
        <dbReference type="ARBA" id="ARBA00022692"/>
    </source>
</evidence>
<evidence type="ECO:0000256" key="2">
    <source>
        <dbReference type="ARBA" id="ARBA00022475"/>
    </source>
</evidence>
<dbReference type="Proteomes" id="UP001201273">
    <property type="component" value="Unassembled WGS sequence"/>
</dbReference>
<dbReference type="SUPFAM" id="SSF103190">
    <property type="entry name" value="Sensory domain-like"/>
    <property type="match status" value="1"/>
</dbReference>
<dbReference type="SMART" id="SM00283">
    <property type="entry name" value="MA"/>
    <property type="match status" value="1"/>
</dbReference>
<dbReference type="SMART" id="SM00304">
    <property type="entry name" value="HAMP"/>
    <property type="match status" value="2"/>
</dbReference>
<proteinExistence type="inferred from homology"/>
<keyword evidence="3" id="KW-0145">Chemotaxis</keyword>
<dbReference type="Pfam" id="PF02743">
    <property type="entry name" value="dCache_1"/>
    <property type="match status" value="1"/>
</dbReference>
<keyword evidence="14" id="KW-1185">Reference proteome</keyword>
<dbReference type="SUPFAM" id="SSF58104">
    <property type="entry name" value="Methyl-accepting chemotaxis protein (MCP) signaling domain"/>
    <property type="match status" value="1"/>
</dbReference>
<dbReference type="RefSeq" id="WP_233052646.1">
    <property type="nucleotide sequence ID" value="NZ_JAIMJA010000008.1"/>
</dbReference>
<dbReference type="CDD" id="cd12912">
    <property type="entry name" value="PDC2_MCP_like"/>
    <property type="match status" value="1"/>
</dbReference>
<evidence type="ECO:0000256" key="9">
    <source>
        <dbReference type="PROSITE-ProRule" id="PRU00284"/>
    </source>
</evidence>
<keyword evidence="7 9" id="KW-0807">Transducer</keyword>
<keyword evidence="5 10" id="KW-1133">Transmembrane helix</keyword>
<evidence type="ECO:0000256" key="5">
    <source>
        <dbReference type="ARBA" id="ARBA00022989"/>
    </source>
</evidence>
<sequence>MALSIKQKLLIAVTVIILTITGLQIWLLSSQMTNQTLISLKSHQTSLSESEANGIALWLSTKKRILEAAANTIAQGQIPLPQLQNAAQAGDLSLAYLATTQGEMIMSNPEETLPEGYDPRTRDWYKQAQAASQTIVTQPYEDASSGELVISLSKAFTNGVIAADVSIDEVVKNIEGLKQVGSFAMLTNKEGVIVAHPDKSLTLKNITNLNPKLSQNELARIARETVLSPVLINGQENFINVQEIANSDWYFIVISEKEHALQAVGKLIIDSMITSIIQVLVIGALALFLLNKLLQPLGQLVSALEDLASGDADLTKRVAFDRSDEIGMLGKNVDAFVDRLHIMVTDIVGTSEHLATEAKAANTAAQVSSKELSVQQSEISQIAAAVHEMSATANEVASNAEQTASAAKSSADSCDEGKHIIARNQSSIESLAANVEDAAGIIQELEKNTQDINVILSTIQGIAEQTNLLALNAAIEAARAGEQGRGFAVVADEVRVLSQRTHSSTVEIRTMIETLQRNTQNAVTTMNENEGLAKMGVEDAHAATKALERITESITHISDMAIQIASAAEEQSSVTEEVSRNTQAIKDVSDQLSHEAETSLVRAQELNQISNHLNNQVGSFKV</sequence>
<dbReference type="CDD" id="cd11386">
    <property type="entry name" value="MCP_signal"/>
    <property type="match status" value="1"/>
</dbReference>
<gene>
    <name evidence="13" type="ORF">K6Y31_10005</name>
</gene>
<dbReference type="InterPro" id="IPR033479">
    <property type="entry name" value="dCache_1"/>
</dbReference>
<dbReference type="InterPro" id="IPR029151">
    <property type="entry name" value="Sensor-like_sf"/>
</dbReference>
<evidence type="ECO:0000256" key="1">
    <source>
        <dbReference type="ARBA" id="ARBA00004651"/>
    </source>
</evidence>
<name>A0ABS8WAN3_9GAMM</name>
<protein>
    <submittedName>
        <fullName evidence="13">Methyl-accepting chemotaxis protein</fullName>
    </submittedName>
</protein>
<dbReference type="InterPro" id="IPR004089">
    <property type="entry name" value="MCPsignal_dom"/>
</dbReference>
<feature type="domain" description="Methyl-accepting transducer" evidence="11">
    <location>
        <begin position="350"/>
        <end position="586"/>
    </location>
</feature>
<evidence type="ECO:0000256" key="8">
    <source>
        <dbReference type="ARBA" id="ARBA00029447"/>
    </source>
</evidence>
<dbReference type="Pfam" id="PF00672">
    <property type="entry name" value="HAMP"/>
    <property type="match status" value="1"/>
</dbReference>
<dbReference type="Gene3D" id="3.30.450.20">
    <property type="entry name" value="PAS domain"/>
    <property type="match status" value="2"/>
</dbReference>
<comment type="caution">
    <text evidence="13">The sequence shown here is derived from an EMBL/GenBank/DDBJ whole genome shotgun (WGS) entry which is preliminary data.</text>
</comment>
<dbReference type="EMBL" id="JAIMJA010000008">
    <property type="protein sequence ID" value="MCE2595152.1"/>
    <property type="molecule type" value="Genomic_DNA"/>
</dbReference>
<dbReference type="CDD" id="cd12913">
    <property type="entry name" value="PDC1_MCP_like"/>
    <property type="match status" value="1"/>
</dbReference>
<evidence type="ECO:0000313" key="14">
    <source>
        <dbReference type="Proteomes" id="UP001201273"/>
    </source>
</evidence>
<keyword evidence="6 10" id="KW-0472">Membrane</keyword>
<evidence type="ECO:0000313" key="13">
    <source>
        <dbReference type="EMBL" id="MCE2595152.1"/>
    </source>
</evidence>
<evidence type="ECO:0000259" key="12">
    <source>
        <dbReference type="PROSITE" id="PS50885"/>
    </source>
</evidence>
<organism evidence="13 14">
    <name type="scientific">Motilimonas cestriensis</name>
    <dbReference type="NCBI Taxonomy" id="2742685"/>
    <lineage>
        <taxon>Bacteria</taxon>
        <taxon>Pseudomonadati</taxon>
        <taxon>Pseudomonadota</taxon>
        <taxon>Gammaproteobacteria</taxon>
        <taxon>Alteromonadales</taxon>
        <taxon>Alteromonadales genera incertae sedis</taxon>
        <taxon>Motilimonas</taxon>
    </lineage>
</organism>
<keyword evidence="4 10" id="KW-0812">Transmembrane</keyword>
<keyword evidence="2" id="KW-1003">Cell membrane</keyword>
<dbReference type="PROSITE" id="PS50111">
    <property type="entry name" value="CHEMOTAXIS_TRANSDUC_2"/>
    <property type="match status" value="1"/>
</dbReference>